<comment type="caution">
    <text evidence="2">The sequence shown here is derived from an EMBL/GenBank/DDBJ whole genome shotgun (WGS) entry which is preliminary data.</text>
</comment>
<evidence type="ECO:0000256" key="1">
    <source>
        <dbReference type="SAM" id="MobiDB-lite"/>
    </source>
</evidence>
<reference evidence="2 3" key="1">
    <citation type="journal article" date="2021" name="MBio">
        <title>Poor Competitiveness of Bradyrhizobium in Pigeon Pea Root Colonization in Indian Soils.</title>
        <authorList>
            <person name="Chalasani D."/>
            <person name="Basu A."/>
            <person name="Pullabhotla S.V.S.R.N."/>
            <person name="Jorrin B."/>
            <person name="Neal A.L."/>
            <person name="Poole P.S."/>
            <person name="Podile A.R."/>
            <person name="Tkacz A."/>
        </authorList>
    </citation>
    <scope>NUCLEOTIDE SEQUENCE [LARGE SCALE GENOMIC DNA]</scope>
    <source>
        <strain evidence="2 3">HU44</strain>
    </source>
</reference>
<sequence length="166" mass="18152">MIAAASVSTAPDEKFPPTSTTTDLGGATIERIPAKRVLNVSSLPWHDRFVSRVEKLIRLPRGWNGYGAGPVSFHCANFAMSLISSACPHDVHEPQVVPGINGDLQIEWHSLEYDIEIHIRAPFDVVATRYGPNDLCEEMALSNEFTVVAEWLNELENAVAARATAA</sequence>
<keyword evidence="3" id="KW-1185">Reference proteome</keyword>
<protein>
    <submittedName>
        <fullName evidence="2">Uncharacterized protein</fullName>
    </submittedName>
</protein>
<dbReference type="RefSeq" id="WP_220370415.1">
    <property type="nucleotide sequence ID" value="NZ_JAEUAO010000001.1"/>
</dbReference>
<feature type="region of interest" description="Disordered" evidence="1">
    <location>
        <begin position="1"/>
        <end position="25"/>
    </location>
</feature>
<evidence type="ECO:0000313" key="3">
    <source>
        <dbReference type="Proteomes" id="UP000757604"/>
    </source>
</evidence>
<proteinExistence type="predicted"/>
<accession>A0ABS7H757</accession>
<dbReference type="Proteomes" id="UP000757604">
    <property type="component" value="Unassembled WGS sequence"/>
</dbReference>
<organism evidence="2 3">
    <name type="scientific">Rhizobium herbae</name>
    <dbReference type="NCBI Taxonomy" id="508661"/>
    <lineage>
        <taxon>Bacteria</taxon>
        <taxon>Pseudomonadati</taxon>
        <taxon>Pseudomonadota</taxon>
        <taxon>Alphaproteobacteria</taxon>
        <taxon>Hyphomicrobiales</taxon>
        <taxon>Rhizobiaceae</taxon>
        <taxon>Rhizobium/Agrobacterium group</taxon>
        <taxon>Rhizobium</taxon>
    </lineage>
</organism>
<dbReference type="EMBL" id="JAEUAO010000001">
    <property type="protein sequence ID" value="MBW9062357.1"/>
    <property type="molecule type" value="Genomic_DNA"/>
</dbReference>
<gene>
    <name evidence="2" type="ORF">JNB71_03400</name>
</gene>
<name>A0ABS7H757_9HYPH</name>
<evidence type="ECO:0000313" key="2">
    <source>
        <dbReference type="EMBL" id="MBW9062357.1"/>
    </source>
</evidence>